<dbReference type="EMBL" id="CAUYUJ010001072">
    <property type="protein sequence ID" value="CAK0794044.1"/>
    <property type="molecule type" value="Genomic_DNA"/>
</dbReference>
<proteinExistence type="predicted"/>
<evidence type="ECO:0000256" key="1">
    <source>
        <dbReference type="SAM" id="MobiDB-lite"/>
    </source>
</evidence>
<reference evidence="3" key="1">
    <citation type="submission" date="2023-10" db="EMBL/GenBank/DDBJ databases">
        <authorList>
            <person name="Chen Y."/>
            <person name="Shah S."/>
            <person name="Dougan E. K."/>
            <person name="Thang M."/>
            <person name="Chan C."/>
        </authorList>
    </citation>
    <scope>NUCLEOTIDE SEQUENCE [LARGE SCALE GENOMIC DNA]</scope>
</reference>
<evidence type="ECO:0000313" key="4">
    <source>
        <dbReference type="Proteomes" id="UP001189429"/>
    </source>
</evidence>
<name>A0ABN9PLX0_9DINO</name>
<comment type="caution">
    <text evidence="3">The sequence shown here is derived from an EMBL/GenBank/DDBJ whole genome shotgun (WGS) entry which is preliminary data.</text>
</comment>
<dbReference type="Proteomes" id="UP001189429">
    <property type="component" value="Unassembled WGS sequence"/>
</dbReference>
<keyword evidence="2" id="KW-0472">Membrane</keyword>
<keyword evidence="2" id="KW-1133">Transmembrane helix</keyword>
<keyword evidence="4" id="KW-1185">Reference proteome</keyword>
<accession>A0ABN9PLX0</accession>
<feature type="transmembrane region" description="Helical" evidence="2">
    <location>
        <begin position="35"/>
        <end position="56"/>
    </location>
</feature>
<protein>
    <submittedName>
        <fullName evidence="3">Uncharacterized protein</fullName>
    </submittedName>
</protein>
<gene>
    <name evidence="3" type="ORF">PCOR1329_LOCUS4139</name>
</gene>
<feature type="region of interest" description="Disordered" evidence="1">
    <location>
        <begin position="1"/>
        <end position="26"/>
    </location>
</feature>
<evidence type="ECO:0000313" key="3">
    <source>
        <dbReference type="EMBL" id="CAK0794044.1"/>
    </source>
</evidence>
<organism evidence="3 4">
    <name type="scientific">Prorocentrum cordatum</name>
    <dbReference type="NCBI Taxonomy" id="2364126"/>
    <lineage>
        <taxon>Eukaryota</taxon>
        <taxon>Sar</taxon>
        <taxon>Alveolata</taxon>
        <taxon>Dinophyceae</taxon>
        <taxon>Prorocentrales</taxon>
        <taxon>Prorocentraceae</taxon>
        <taxon>Prorocentrum</taxon>
    </lineage>
</organism>
<feature type="compositionally biased region" description="Polar residues" evidence="1">
    <location>
        <begin position="1"/>
        <end position="15"/>
    </location>
</feature>
<sequence>MRADMSQTQPLQLSLGSDCEPGEVAPARAPRAPRALAGAAALSAAAAVAALLAVVWRAGFSTGAVTVDSRGASVKAAVAGDVESCVVYGDSNVQMYGKAVGDNIKFTSPLGKPFWLVHSDTLFIQGVSDILNEGNPIPVLKAVGIGGPMLGWYTLEITTGEATWYSPEGSPESILETDMSVWQTAITSTDTLEAKLDHAGDVLQPDRKDKEMNVLHVKFGSVELQIDRWIDSDIEQFMNIKITKTVEAGESGLCGDGAVSAVTADQVAKPESGGANLASDAEDQAGVCSQTGASCAESKCCSEPGAKCYKKDDGWSSCNQTCDPNYRWIEDAWVKTNETVWDCEELVRPCSGDGENCAVTQCCSAPGAKCYKKNDYWFACNETCDPYYRGYVDGGLLGQDERDGVGLRGRLSQWSGRCRGCRGSDGLRGRPRCFCRLRVLAEWGVLRTEPVLR</sequence>
<keyword evidence="2" id="KW-0812">Transmembrane</keyword>
<evidence type="ECO:0000256" key="2">
    <source>
        <dbReference type="SAM" id="Phobius"/>
    </source>
</evidence>